<dbReference type="Pfam" id="PF00657">
    <property type="entry name" value="Lipase_GDSL"/>
    <property type="match status" value="1"/>
</dbReference>
<reference evidence="7" key="1">
    <citation type="submission" date="2021-08" db="EMBL/GenBank/DDBJ databases">
        <title>WGS assembly of Ceratopteris richardii.</title>
        <authorList>
            <person name="Marchant D.B."/>
            <person name="Chen G."/>
            <person name="Jenkins J."/>
            <person name="Shu S."/>
            <person name="Leebens-Mack J."/>
            <person name="Grimwood J."/>
            <person name="Schmutz J."/>
            <person name="Soltis P."/>
            <person name="Soltis D."/>
            <person name="Chen Z.-H."/>
        </authorList>
    </citation>
    <scope>NUCLEOTIDE SEQUENCE</scope>
    <source>
        <strain evidence="7">Whitten #5841</strain>
        <tissue evidence="7">Leaf</tissue>
    </source>
</reference>
<gene>
    <name evidence="7" type="ORF">KP509_29G023100</name>
</gene>
<evidence type="ECO:0000256" key="5">
    <source>
        <dbReference type="ARBA" id="ARBA00022801"/>
    </source>
</evidence>
<sequence>MLGLFAMIFSTILYLELWFFVKGAPLNHTPAIFIFGDSLADVGNNDYIPFSSLRVNYFPYGIDFPRRIPTGRFSNGRLVLDFVASNLGLQVPLPYLSPEAKGLDLLHGVNYASGGCGILNETTRNSKGCLSLSAQVRYHTQTRSRIIEQLGEDTEAFFSRALFFIVIGSNDFLGNYISNNSGGSNTPSFMQFRDHLISSLDDDIQILYGEGARRVILMGLGPLGCIPSQIAKSKNGTCNEDLNDWAQGLNMAFTSLVKGLSLRLEDLLMTFVNPYPILKDFIDNPLPYGFEVTNKACCGGGKMNAQIPCLPLFICCLNRTNHIFWDPWHPTEATNELLANAFLSNNSTSSYPWSIRQLANLDL</sequence>
<keyword evidence="4" id="KW-0732">Signal</keyword>
<dbReference type="OMA" id="GCGILNE"/>
<organism evidence="7 8">
    <name type="scientific">Ceratopteris richardii</name>
    <name type="common">Triangle waterfern</name>
    <dbReference type="NCBI Taxonomy" id="49495"/>
    <lineage>
        <taxon>Eukaryota</taxon>
        <taxon>Viridiplantae</taxon>
        <taxon>Streptophyta</taxon>
        <taxon>Embryophyta</taxon>
        <taxon>Tracheophyta</taxon>
        <taxon>Polypodiopsida</taxon>
        <taxon>Polypodiidae</taxon>
        <taxon>Polypodiales</taxon>
        <taxon>Pteridineae</taxon>
        <taxon>Pteridaceae</taxon>
        <taxon>Parkerioideae</taxon>
        <taxon>Ceratopteris</taxon>
    </lineage>
</organism>
<evidence type="ECO:0000256" key="1">
    <source>
        <dbReference type="ARBA" id="ARBA00004613"/>
    </source>
</evidence>
<evidence type="ECO:0000256" key="2">
    <source>
        <dbReference type="ARBA" id="ARBA00008668"/>
    </source>
</evidence>
<keyword evidence="3" id="KW-0964">Secreted</keyword>
<dbReference type="InterPro" id="IPR036514">
    <property type="entry name" value="SGNH_hydro_sf"/>
</dbReference>
<accession>A0A8T2R5I7</accession>
<dbReference type="InterPro" id="IPR001087">
    <property type="entry name" value="GDSL"/>
</dbReference>
<dbReference type="AlphaFoldDB" id="A0A8T2R5I7"/>
<dbReference type="InterPro" id="IPR051238">
    <property type="entry name" value="GDSL_esterase/lipase"/>
</dbReference>
<comment type="caution">
    <text evidence="7">The sequence shown here is derived from an EMBL/GenBank/DDBJ whole genome shotgun (WGS) entry which is preliminary data.</text>
</comment>
<evidence type="ECO:0000256" key="3">
    <source>
        <dbReference type="ARBA" id="ARBA00022525"/>
    </source>
</evidence>
<dbReference type="InterPro" id="IPR035669">
    <property type="entry name" value="SGNH_plant_lipase-like"/>
</dbReference>
<dbReference type="EMBL" id="CM035434">
    <property type="protein sequence ID" value="KAH7291586.1"/>
    <property type="molecule type" value="Genomic_DNA"/>
</dbReference>
<comment type="similarity">
    <text evidence="2">Belongs to the 'GDSL' lipolytic enzyme family.</text>
</comment>
<dbReference type="GO" id="GO:0005576">
    <property type="term" value="C:extracellular region"/>
    <property type="evidence" value="ECO:0007669"/>
    <property type="project" value="UniProtKB-SubCell"/>
</dbReference>
<evidence type="ECO:0000256" key="4">
    <source>
        <dbReference type="ARBA" id="ARBA00022729"/>
    </source>
</evidence>
<name>A0A8T2R5I7_CERRI</name>
<dbReference type="Proteomes" id="UP000825935">
    <property type="component" value="Chromosome 29"/>
</dbReference>
<dbReference type="OrthoDB" id="1600564at2759"/>
<dbReference type="PANTHER" id="PTHR45650">
    <property type="entry name" value="GDSL-LIKE LIPASE/ACYLHYDROLASE-RELATED"/>
    <property type="match status" value="1"/>
</dbReference>
<keyword evidence="6" id="KW-0443">Lipid metabolism</keyword>
<keyword evidence="6" id="KW-0442">Lipid degradation</keyword>
<dbReference type="GO" id="GO:0016788">
    <property type="term" value="F:hydrolase activity, acting on ester bonds"/>
    <property type="evidence" value="ECO:0007669"/>
    <property type="project" value="InterPro"/>
</dbReference>
<evidence type="ECO:0000313" key="7">
    <source>
        <dbReference type="EMBL" id="KAH7291586.1"/>
    </source>
</evidence>
<dbReference type="CDD" id="cd01837">
    <property type="entry name" value="SGNH_plant_lipase_like"/>
    <property type="match status" value="1"/>
</dbReference>
<comment type="subcellular location">
    <subcellularLocation>
        <location evidence="1">Secreted</location>
    </subcellularLocation>
</comment>
<keyword evidence="8" id="KW-1185">Reference proteome</keyword>
<dbReference type="GO" id="GO:0016042">
    <property type="term" value="P:lipid catabolic process"/>
    <property type="evidence" value="ECO:0007669"/>
    <property type="project" value="UniProtKB-KW"/>
</dbReference>
<keyword evidence="5" id="KW-0378">Hydrolase</keyword>
<evidence type="ECO:0000256" key="6">
    <source>
        <dbReference type="ARBA" id="ARBA00022963"/>
    </source>
</evidence>
<proteinExistence type="inferred from homology"/>
<protein>
    <submittedName>
        <fullName evidence="7">Uncharacterized protein</fullName>
    </submittedName>
</protein>
<dbReference type="PANTHER" id="PTHR45650:SF8">
    <property type="entry name" value="GDSL ESTERASE_LIPASE"/>
    <property type="match status" value="1"/>
</dbReference>
<dbReference type="SUPFAM" id="SSF52266">
    <property type="entry name" value="SGNH hydrolase"/>
    <property type="match status" value="1"/>
</dbReference>
<dbReference type="Gene3D" id="3.40.50.1110">
    <property type="entry name" value="SGNH hydrolase"/>
    <property type="match status" value="1"/>
</dbReference>
<evidence type="ECO:0000313" key="8">
    <source>
        <dbReference type="Proteomes" id="UP000825935"/>
    </source>
</evidence>